<reference evidence="6 7" key="1">
    <citation type="submission" date="2017-03" db="EMBL/GenBank/DDBJ databases">
        <title>Genome analysis of Rhizobial strains effectives or ineffectives for nitrogen fixation isolated from bean seeds.</title>
        <authorList>
            <person name="Peralta H."/>
            <person name="Aguilar-Vera A."/>
            <person name="Mora Y."/>
            <person name="Vargas-Lagunas C."/>
            <person name="Girard L."/>
            <person name="Mora J."/>
        </authorList>
    </citation>
    <scope>NUCLEOTIDE SEQUENCE [LARGE SCALE GENOMIC DNA]</scope>
    <source>
        <strain evidence="6 7">CCGM5</strain>
    </source>
</reference>
<dbReference type="InterPro" id="IPR001789">
    <property type="entry name" value="Sig_transdc_resp-reg_receiver"/>
</dbReference>
<dbReference type="Gene3D" id="3.40.50.2300">
    <property type="match status" value="1"/>
</dbReference>
<dbReference type="SUPFAM" id="SSF52172">
    <property type="entry name" value="CheY-like"/>
    <property type="match status" value="1"/>
</dbReference>
<dbReference type="PROSITE" id="PS50110">
    <property type="entry name" value="RESPONSE_REGULATORY"/>
    <property type="match status" value="1"/>
</dbReference>
<evidence type="ECO:0000256" key="2">
    <source>
        <dbReference type="ARBA" id="ARBA00023015"/>
    </source>
</evidence>
<dbReference type="InterPro" id="IPR050595">
    <property type="entry name" value="Bact_response_regulator"/>
</dbReference>
<gene>
    <name evidence="6" type="ORF">B5K10_25505</name>
</gene>
<evidence type="ECO:0000256" key="3">
    <source>
        <dbReference type="ARBA" id="ARBA00023163"/>
    </source>
</evidence>
<dbReference type="InterPro" id="IPR021327">
    <property type="entry name" value="DUF2934"/>
</dbReference>
<feature type="domain" description="Response regulatory" evidence="5">
    <location>
        <begin position="59"/>
        <end position="171"/>
    </location>
</feature>
<evidence type="ECO:0000313" key="6">
    <source>
        <dbReference type="EMBL" id="RFB86191.1"/>
    </source>
</evidence>
<dbReference type="SMART" id="SM00448">
    <property type="entry name" value="REC"/>
    <property type="match status" value="1"/>
</dbReference>
<evidence type="ECO:0000256" key="1">
    <source>
        <dbReference type="ARBA" id="ARBA00022553"/>
    </source>
</evidence>
<keyword evidence="2" id="KW-0805">Transcription regulation</keyword>
<dbReference type="RefSeq" id="WP_116275407.1">
    <property type="nucleotide sequence ID" value="NZ_KZ859527.1"/>
</dbReference>
<evidence type="ECO:0000313" key="7">
    <source>
        <dbReference type="Proteomes" id="UP000256748"/>
    </source>
</evidence>
<evidence type="ECO:0000259" key="5">
    <source>
        <dbReference type="PROSITE" id="PS50110"/>
    </source>
</evidence>
<comment type="caution">
    <text evidence="6">The sequence shown here is derived from an EMBL/GenBank/DDBJ whole genome shotgun (WGS) entry which is preliminary data.</text>
</comment>
<dbReference type="EMBL" id="NAOO01000034">
    <property type="protein sequence ID" value="RFB86191.1"/>
    <property type="molecule type" value="Genomic_DNA"/>
</dbReference>
<keyword evidence="3" id="KW-0804">Transcription</keyword>
<proteinExistence type="predicted"/>
<sequence length="174" mass="19028">MDQERYNWISRRAHEIWQSEGCPNGRDREHWSQAVDDWDSRGQADPHIGLNAVVDHVRRVLVVDDEPLIRFAVVDALEDAGFEVLEAGNADEALVLLEGIQVDAVFTDVNMPGSTDGLGLMARVRARSPGTRVIVTSGHVRLGAFDLASGVSFVAKPYAHEVIVSMLKAPANSS</sequence>
<accession>A0A3E1B5H6</accession>
<evidence type="ECO:0000256" key="4">
    <source>
        <dbReference type="PROSITE-ProRule" id="PRU00169"/>
    </source>
</evidence>
<organism evidence="6 7">
    <name type="scientific">Rhizobium leguminosarum bv. trifolii</name>
    <dbReference type="NCBI Taxonomy" id="386"/>
    <lineage>
        <taxon>Bacteria</taxon>
        <taxon>Pseudomonadati</taxon>
        <taxon>Pseudomonadota</taxon>
        <taxon>Alphaproteobacteria</taxon>
        <taxon>Hyphomicrobiales</taxon>
        <taxon>Rhizobiaceae</taxon>
        <taxon>Rhizobium/Agrobacterium group</taxon>
        <taxon>Rhizobium</taxon>
    </lineage>
</organism>
<dbReference type="Proteomes" id="UP000256748">
    <property type="component" value="Unassembled WGS sequence"/>
</dbReference>
<keyword evidence="1 4" id="KW-0597">Phosphoprotein</keyword>
<dbReference type="PANTHER" id="PTHR44591:SF3">
    <property type="entry name" value="RESPONSE REGULATORY DOMAIN-CONTAINING PROTEIN"/>
    <property type="match status" value="1"/>
</dbReference>
<feature type="modified residue" description="4-aspartylphosphate" evidence="4">
    <location>
        <position position="108"/>
    </location>
</feature>
<dbReference type="GO" id="GO:0000160">
    <property type="term" value="P:phosphorelay signal transduction system"/>
    <property type="evidence" value="ECO:0007669"/>
    <property type="project" value="InterPro"/>
</dbReference>
<dbReference type="Pfam" id="PF11154">
    <property type="entry name" value="DUF2934"/>
    <property type="match status" value="1"/>
</dbReference>
<dbReference type="InterPro" id="IPR011006">
    <property type="entry name" value="CheY-like_superfamily"/>
</dbReference>
<dbReference type="Pfam" id="PF00072">
    <property type="entry name" value="Response_reg"/>
    <property type="match status" value="1"/>
</dbReference>
<dbReference type="PANTHER" id="PTHR44591">
    <property type="entry name" value="STRESS RESPONSE REGULATOR PROTEIN 1"/>
    <property type="match status" value="1"/>
</dbReference>
<protein>
    <submittedName>
        <fullName evidence="6">Response regulator receiver protein</fullName>
    </submittedName>
</protein>
<name>A0A3E1B5H6_RHILT</name>
<dbReference type="AlphaFoldDB" id="A0A3E1B5H6"/>